<accession>A0ABT1AH25</accession>
<evidence type="ECO:0000313" key="6">
    <source>
        <dbReference type="Proteomes" id="UP001162811"/>
    </source>
</evidence>
<dbReference type="InterPro" id="IPR029016">
    <property type="entry name" value="GAF-like_dom_sf"/>
</dbReference>
<comment type="caution">
    <text evidence="5">The sequence shown here is derived from an EMBL/GenBank/DDBJ whole genome shotgun (WGS) entry which is preliminary data.</text>
</comment>
<dbReference type="InterPro" id="IPR003018">
    <property type="entry name" value="GAF"/>
</dbReference>
<dbReference type="PANTHER" id="PTHR44688">
    <property type="entry name" value="DNA-BINDING TRANSCRIPTIONAL ACTIVATOR DEVR_DOSR"/>
    <property type="match status" value="1"/>
</dbReference>
<proteinExistence type="predicted"/>
<keyword evidence="3" id="KW-0804">Transcription</keyword>
<dbReference type="InterPro" id="IPR016032">
    <property type="entry name" value="Sig_transdc_resp-reg_C-effctor"/>
</dbReference>
<dbReference type="Gene3D" id="1.10.10.10">
    <property type="entry name" value="Winged helix-like DNA-binding domain superfamily/Winged helix DNA-binding domain"/>
    <property type="match status" value="1"/>
</dbReference>
<dbReference type="InterPro" id="IPR000792">
    <property type="entry name" value="Tscrpt_reg_LuxR_C"/>
</dbReference>
<dbReference type="RefSeq" id="WP_252677540.1">
    <property type="nucleotide sequence ID" value="NZ_JAMXHT010000002.1"/>
</dbReference>
<dbReference type="Gene3D" id="3.30.450.40">
    <property type="match status" value="1"/>
</dbReference>
<dbReference type="SMART" id="SM00421">
    <property type="entry name" value="HTH_LUXR"/>
    <property type="match status" value="1"/>
</dbReference>
<keyword evidence="6" id="KW-1185">Reference proteome</keyword>
<dbReference type="SUPFAM" id="SSF55781">
    <property type="entry name" value="GAF domain-like"/>
    <property type="match status" value="1"/>
</dbReference>
<dbReference type="CDD" id="cd06170">
    <property type="entry name" value="LuxR_C_like"/>
    <property type="match status" value="1"/>
</dbReference>
<reference evidence="5" key="1">
    <citation type="submission" date="2022-06" db="EMBL/GenBank/DDBJ databases">
        <authorList>
            <person name="Lu C.-H."/>
        </authorList>
    </citation>
    <scope>NUCLEOTIDE SEQUENCE</scope>
    <source>
        <strain evidence="5">21MJYT02-11</strain>
    </source>
</reference>
<dbReference type="InterPro" id="IPR036388">
    <property type="entry name" value="WH-like_DNA-bd_sf"/>
</dbReference>
<evidence type="ECO:0000313" key="5">
    <source>
        <dbReference type="EMBL" id="MCO5397608.1"/>
    </source>
</evidence>
<gene>
    <name evidence="5" type="ORF">NG900_05265</name>
</gene>
<dbReference type="EMBL" id="JAMXHT010000002">
    <property type="protein sequence ID" value="MCO5397608.1"/>
    <property type="molecule type" value="Genomic_DNA"/>
</dbReference>
<dbReference type="Pfam" id="PF01590">
    <property type="entry name" value="GAF"/>
    <property type="match status" value="1"/>
</dbReference>
<dbReference type="PROSITE" id="PS00622">
    <property type="entry name" value="HTH_LUXR_1"/>
    <property type="match status" value="1"/>
</dbReference>
<dbReference type="SUPFAM" id="SSF46894">
    <property type="entry name" value="C-terminal effector domain of the bipartite response regulators"/>
    <property type="match status" value="1"/>
</dbReference>
<evidence type="ECO:0000256" key="3">
    <source>
        <dbReference type="ARBA" id="ARBA00023163"/>
    </source>
</evidence>
<keyword evidence="2" id="KW-0238">DNA-binding</keyword>
<dbReference type="PROSITE" id="PS50043">
    <property type="entry name" value="HTH_LUXR_2"/>
    <property type="match status" value="1"/>
</dbReference>
<name>A0ABT1AH25_9RALS</name>
<dbReference type="PRINTS" id="PR00038">
    <property type="entry name" value="HTHLUXR"/>
</dbReference>
<reference evidence="5" key="2">
    <citation type="journal article" date="2023" name="Front. Microbiol.">
        <title>Ralstonia chuxiongensis sp. nov., Ralstonia mojiangensis sp. nov., and Ralstonia soli sp. nov., isolated from tobacco fields, are three novel species in the family Burkholderiaceae.</title>
        <authorList>
            <person name="Lu C.H."/>
            <person name="Zhang Y.Y."/>
            <person name="Jiang N."/>
            <person name="Chen W."/>
            <person name="Shao X."/>
            <person name="Zhao Z.M."/>
            <person name="Lu W.L."/>
            <person name="Hu X."/>
            <person name="Xi Y.X."/>
            <person name="Zou S.Y."/>
            <person name="Wei Q.J."/>
            <person name="Lin Z.L."/>
            <person name="Gong L."/>
            <person name="Gai X.T."/>
            <person name="Zhang L.Q."/>
            <person name="Li J.Y."/>
            <person name="Jin Y."/>
            <person name="Xia Z.Y."/>
        </authorList>
    </citation>
    <scope>NUCLEOTIDE SEQUENCE</scope>
    <source>
        <strain evidence="5">21MJYT02-11</strain>
    </source>
</reference>
<evidence type="ECO:0000259" key="4">
    <source>
        <dbReference type="PROSITE" id="PS50043"/>
    </source>
</evidence>
<organism evidence="5 6">
    <name type="scientific">Ralstonia soli</name>
    <dbReference type="NCBI Taxonomy" id="2953896"/>
    <lineage>
        <taxon>Bacteria</taxon>
        <taxon>Pseudomonadati</taxon>
        <taxon>Pseudomonadota</taxon>
        <taxon>Betaproteobacteria</taxon>
        <taxon>Burkholderiales</taxon>
        <taxon>Burkholderiaceae</taxon>
        <taxon>Ralstonia</taxon>
    </lineage>
</organism>
<keyword evidence="1" id="KW-0805">Transcription regulation</keyword>
<evidence type="ECO:0000256" key="2">
    <source>
        <dbReference type="ARBA" id="ARBA00023125"/>
    </source>
</evidence>
<dbReference type="PANTHER" id="PTHR44688:SF16">
    <property type="entry name" value="DNA-BINDING TRANSCRIPTIONAL ACTIVATOR DEVR_DOSR"/>
    <property type="match status" value="1"/>
</dbReference>
<dbReference type="Proteomes" id="UP001162811">
    <property type="component" value="Unassembled WGS sequence"/>
</dbReference>
<evidence type="ECO:0000256" key="1">
    <source>
        <dbReference type="ARBA" id="ARBA00023015"/>
    </source>
</evidence>
<sequence length="280" mass="30450">MRSDDILRAQRNLRSKLLDDRQTLPWQPARDLAAQLLLYLDDPNQCWKAGAEWLREMVDADRVDGGFAQPGEALYAPQIEALRSDRSVPSVVGVQMNALDPGVAAVWASDDIVVFNDVAHDGRMSPEMRAQLRGIGTRTKLSVALRNGNRPLGLMCADWMEPKHAWTAAVGANLTLFACGVLGPVLAVARQLAADDALPMPTAPHVPDSVPVHPALAGLTSAELKIARMVARGMSYKEIARELNRSFSTVDHQLRSVRDKLGAPSTARLVRMLADLLPAA</sequence>
<dbReference type="Pfam" id="PF00196">
    <property type="entry name" value="GerE"/>
    <property type="match status" value="1"/>
</dbReference>
<protein>
    <submittedName>
        <fullName evidence="5">LuxR C-terminal-related transcriptional regulator</fullName>
    </submittedName>
</protein>
<feature type="domain" description="HTH luxR-type" evidence="4">
    <location>
        <begin position="212"/>
        <end position="277"/>
    </location>
</feature>